<gene>
    <name evidence="3" type="ORF">BJ969_004505</name>
</gene>
<feature type="compositionally biased region" description="Pro residues" evidence="1">
    <location>
        <begin position="128"/>
        <end position="169"/>
    </location>
</feature>
<evidence type="ECO:0000313" key="3">
    <source>
        <dbReference type="EMBL" id="MBB5071417.1"/>
    </source>
</evidence>
<accession>A0A840NTA2</accession>
<dbReference type="Proteomes" id="UP000580474">
    <property type="component" value="Unassembled WGS sequence"/>
</dbReference>
<dbReference type="EMBL" id="JACHIV010000001">
    <property type="protein sequence ID" value="MBB5071417.1"/>
    <property type="molecule type" value="Genomic_DNA"/>
</dbReference>
<evidence type="ECO:0000313" key="4">
    <source>
        <dbReference type="Proteomes" id="UP000580474"/>
    </source>
</evidence>
<comment type="caution">
    <text evidence="3">The sequence shown here is derived from an EMBL/GenBank/DDBJ whole genome shotgun (WGS) entry which is preliminary data.</text>
</comment>
<keyword evidence="2" id="KW-0812">Transmembrane</keyword>
<feature type="transmembrane region" description="Helical" evidence="2">
    <location>
        <begin position="273"/>
        <end position="295"/>
    </location>
</feature>
<evidence type="ECO:0000256" key="1">
    <source>
        <dbReference type="SAM" id="MobiDB-lite"/>
    </source>
</evidence>
<organism evidence="3 4">
    <name type="scientific">Saccharopolyspora gloriosae</name>
    <dbReference type="NCBI Taxonomy" id="455344"/>
    <lineage>
        <taxon>Bacteria</taxon>
        <taxon>Bacillati</taxon>
        <taxon>Actinomycetota</taxon>
        <taxon>Actinomycetes</taxon>
        <taxon>Pseudonocardiales</taxon>
        <taxon>Pseudonocardiaceae</taxon>
        <taxon>Saccharopolyspora</taxon>
    </lineage>
</organism>
<sequence length="296" mass="30941">MSQPYGPQPGQPHPQAGQPVPPPDWSGAQQNPASGPFPQPYSGPPPQPYQGSGLPQPSYPAPEPAAQQPHPGSGPMPQPYAGSPYPGPMAQPYPGSGPMPQQPYPGSGPMPQQPYPGSGPMAQQPYPGSGPMPQQPYPQPGQPMPQGYPPPGPPQQAPGMPQPLGPPPAGMGRVVLDSSYTPLAFMLALFKPGVTINGQPGPPAVWGRTVIDLPPGQHQIEVHVNYLWKFGSATAVIPVNAGQQIEAYYKPPMVAFGAGAIGPVPQSTPNVRLVVGLMIAWFVLCLLIFSLPMMLS</sequence>
<proteinExistence type="predicted"/>
<keyword evidence="2" id="KW-1133">Transmembrane helix</keyword>
<feature type="compositionally biased region" description="Pro residues" evidence="1">
    <location>
        <begin position="1"/>
        <end position="12"/>
    </location>
</feature>
<feature type="compositionally biased region" description="Pro residues" evidence="1">
    <location>
        <begin position="85"/>
        <end position="114"/>
    </location>
</feature>
<keyword evidence="2" id="KW-0472">Membrane</keyword>
<dbReference type="AlphaFoldDB" id="A0A840NTA2"/>
<dbReference type="RefSeq" id="WP_184481746.1">
    <property type="nucleotide sequence ID" value="NZ_JACHIV010000001.1"/>
</dbReference>
<feature type="region of interest" description="Disordered" evidence="1">
    <location>
        <begin position="1"/>
        <end position="173"/>
    </location>
</feature>
<feature type="compositionally biased region" description="Pro residues" evidence="1">
    <location>
        <begin position="35"/>
        <end position="48"/>
    </location>
</feature>
<name>A0A840NTA2_9PSEU</name>
<evidence type="ECO:0000256" key="2">
    <source>
        <dbReference type="SAM" id="Phobius"/>
    </source>
</evidence>
<reference evidence="3 4" key="1">
    <citation type="submission" date="2020-08" db="EMBL/GenBank/DDBJ databases">
        <title>Sequencing the genomes of 1000 actinobacteria strains.</title>
        <authorList>
            <person name="Klenk H.-P."/>
        </authorList>
    </citation>
    <scope>NUCLEOTIDE SEQUENCE [LARGE SCALE GENOMIC DNA]</scope>
    <source>
        <strain evidence="3 4">DSM 45582</strain>
    </source>
</reference>
<keyword evidence="4" id="KW-1185">Reference proteome</keyword>
<dbReference type="PRINTS" id="PR01217">
    <property type="entry name" value="PRICHEXTENSN"/>
</dbReference>
<protein>
    <submittedName>
        <fullName evidence="3">Uncharacterized protein</fullName>
    </submittedName>
</protein>